<dbReference type="STRING" id="1618572.UT17_C0003G0198"/>
<reference evidence="2 3" key="1">
    <citation type="journal article" date="2015" name="Nature">
        <title>rRNA introns, odd ribosomes, and small enigmatic genomes across a large radiation of phyla.</title>
        <authorList>
            <person name="Brown C.T."/>
            <person name="Hug L.A."/>
            <person name="Thomas B.C."/>
            <person name="Sharon I."/>
            <person name="Castelle C.J."/>
            <person name="Singh A."/>
            <person name="Wilkins M.J."/>
            <person name="Williams K.H."/>
            <person name="Banfield J.F."/>
        </authorList>
    </citation>
    <scope>NUCLEOTIDE SEQUENCE [LARGE SCALE GENOMIC DNA]</scope>
</reference>
<organism evidence="2 3">
    <name type="scientific">Candidatus Woesebacteria bacterium GW2011_GWB1_39_10</name>
    <dbReference type="NCBI Taxonomy" id="1618572"/>
    <lineage>
        <taxon>Bacteria</taxon>
        <taxon>Candidatus Woeseibacteriota</taxon>
    </lineage>
</organism>
<comment type="caution">
    <text evidence="2">The sequence shown here is derived from an EMBL/GenBank/DDBJ whole genome shotgun (WGS) entry which is preliminary data.</text>
</comment>
<sequence>MQKIVSFFKKYAWVWIIIIVLIAIVGDAYLTREKNVPSASPTPAPKTASYKDIIPGVATEEELNKILGTPLRTTINGSEKTDEYKSTSELRHHIAIIQSGKVVFIKEIVSAHDTIKSPNIVSIYGTAPNILYNKYPNSTFDLYVYPANGIAYLGHKDGGLLEIWYFQPTTIGNFITTWGKDYSLSKSTEVTY</sequence>
<dbReference type="Proteomes" id="UP000034774">
    <property type="component" value="Unassembled WGS sequence"/>
</dbReference>
<dbReference type="EMBL" id="LBVU01000003">
    <property type="protein sequence ID" value="KKQ92175.1"/>
    <property type="molecule type" value="Genomic_DNA"/>
</dbReference>
<dbReference type="AlphaFoldDB" id="A0A0G0LVZ3"/>
<evidence type="ECO:0000256" key="1">
    <source>
        <dbReference type="SAM" id="Phobius"/>
    </source>
</evidence>
<keyword evidence="1" id="KW-0812">Transmembrane</keyword>
<keyword evidence="1" id="KW-0472">Membrane</keyword>
<name>A0A0G0LVZ3_9BACT</name>
<keyword evidence="1" id="KW-1133">Transmembrane helix</keyword>
<protein>
    <submittedName>
        <fullName evidence="2">Uncharacterized protein</fullName>
    </submittedName>
</protein>
<gene>
    <name evidence="2" type="ORF">UT17_C0003G0198</name>
</gene>
<accession>A0A0G0LVZ3</accession>
<evidence type="ECO:0000313" key="2">
    <source>
        <dbReference type="EMBL" id="KKQ92175.1"/>
    </source>
</evidence>
<evidence type="ECO:0000313" key="3">
    <source>
        <dbReference type="Proteomes" id="UP000034774"/>
    </source>
</evidence>
<proteinExistence type="predicted"/>
<feature type="transmembrane region" description="Helical" evidence="1">
    <location>
        <begin position="12"/>
        <end position="30"/>
    </location>
</feature>